<protein>
    <submittedName>
        <fullName evidence="2">SDR family oxidoreductase</fullName>
    </submittedName>
</protein>
<dbReference type="OrthoDB" id="9803333at2"/>
<dbReference type="Proteomes" id="UP000278351">
    <property type="component" value="Unassembled WGS sequence"/>
</dbReference>
<dbReference type="CDD" id="cd05233">
    <property type="entry name" value="SDR_c"/>
    <property type="match status" value="1"/>
</dbReference>
<dbReference type="Gene3D" id="3.40.50.720">
    <property type="entry name" value="NAD(P)-binding Rossmann-like Domain"/>
    <property type="match status" value="1"/>
</dbReference>
<dbReference type="InterPro" id="IPR036291">
    <property type="entry name" value="NAD(P)-bd_dom_sf"/>
</dbReference>
<evidence type="ECO:0000313" key="3">
    <source>
        <dbReference type="Proteomes" id="UP000278351"/>
    </source>
</evidence>
<dbReference type="PANTHER" id="PTHR43975:SF2">
    <property type="entry name" value="EG:BACR7A4.14 PROTEIN-RELATED"/>
    <property type="match status" value="1"/>
</dbReference>
<reference evidence="2 3" key="1">
    <citation type="submission" date="2018-11" db="EMBL/GenBank/DDBJ databases">
        <title>Chitinophaga lutea sp.nov., isolate from arsenic contaminated soil.</title>
        <authorList>
            <person name="Zong Y."/>
        </authorList>
    </citation>
    <scope>NUCLEOTIDE SEQUENCE [LARGE SCALE GENOMIC DNA]</scope>
    <source>
        <strain evidence="2 3">ZY74</strain>
    </source>
</reference>
<dbReference type="Pfam" id="PF13561">
    <property type="entry name" value="adh_short_C2"/>
    <property type="match status" value="1"/>
</dbReference>
<dbReference type="AlphaFoldDB" id="A0A3N4Q073"/>
<keyword evidence="3" id="KW-1185">Reference proteome</keyword>
<dbReference type="InterPro" id="IPR002347">
    <property type="entry name" value="SDR_fam"/>
</dbReference>
<dbReference type="PROSITE" id="PS00061">
    <property type="entry name" value="ADH_SHORT"/>
    <property type="match status" value="1"/>
</dbReference>
<dbReference type="PRINTS" id="PR00080">
    <property type="entry name" value="SDRFAMILY"/>
</dbReference>
<evidence type="ECO:0000256" key="1">
    <source>
        <dbReference type="SAM" id="MobiDB-lite"/>
    </source>
</evidence>
<comment type="caution">
    <text evidence="2">The sequence shown here is derived from an EMBL/GenBank/DDBJ whole genome shotgun (WGS) entry which is preliminary data.</text>
</comment>
<name>A0A3N4Q073_9BACT</name>
<dbReference type="PRINTS" id="PR00081">
    <property type="entry name" value="GDHRDH"/>
</dbReference>
<organism evidence="2 3">
    <name type="scientific">Chitinophaga lutea</name>
    <dbReference type="NCBI Taxonomy" id="2488634"/>
    <lineage>
        <taxon>Bacteria</taxon>
        <taxon>Pseudomonadati</taxon>
        <taxon>Bacteroidota</taxon>
        <taxon>Chitinophagia</taxon>
        <taxon>Chitinophagales</taxon>
        <taxon>Chitinophagaceae</taxon>
        <taxon>Chitinophaga</taxon>
    </lineage>
</organism>
<dbReference type="InterPro" id="IPR020904">
    <property type="entry name" value="Sc_DH/Rdtase_CS"/>
</dbReference>
<dbReference type="RefSeq" id="WP_123845090.1">
    <property type="nucleotide sequence ID" value="NZ_RPDH01000001.1"/>
</dbReference>
<dbReference type="PANTHER" id="PTHR43975">
    <property type="entry name" value="ZGC:101858"/>
    <property type="match status" value="1"/>
</dbReference>
<proteinExistence type="predicted"/>
<feature type="region of interest" description="Disordered" evidence="1">
    <location>
        <begin position="250"/>
        <end position="270"/>
    </location>
</feature>
<sequence length="270" mass="28754">MRLKDKVIIITGSCTGIGKAIAIRCVAEGAKVVIHGLDTAPGETIVEQLGHNNAVLHIEDITAEGAPQRLVAAAIAKFGRIDAVVNNAAMIASSDIHSTDLPFFRGILEVNLLAPFALIQAALSYLSTSRGCVLNIGSVNAWSGEPNLFAYSVSKGALMTLSRNLGDTLHREMGVRVNQINVGWVLTDKEVAIKRGQGLADDWHQQIPRVFAPAGRILRPEEVAAAAVYWLADESGPISGQVVELEQHPMIGRNPPKDQSILPAAPGNQP</sequence>
<gene>
    <name evidence="2" type="ORF">EGT74_03245</name>
</gene>
<dbReference type="SUPFAM" id="SSF51735">
    <property type="entry name" value="NAD(P)-binding Rossmann-fold domains"/>
    <property type="match status" value="1"/>
</dbReference>
<accession>A0A3N4Q073</accession>
<evidence type="ECO:0000313" key="2">
    <source>
        <dbReference type="EMBL" id="RPE12579.1"/>
    </source>
</evidence>
<dbReference type="EMBL" id="RPDH01000001">
    <property type="protein sequence ID" value="RPE12579.1"/>
    <property type="molecule type" value="Genomic_DNA"/>
</dbReference>